<comment type="caution">
    <text evidence="1">The sequence shown here is derived from an EMBL/GenBank/DDBJ whole genome shotgun (WGS) entry which is preliminary data.</text>
</comment>
<accession>A0A422QBW6</accession>
<dbReference type="GO" id="GO:1990904">
    <property type="term" value="C:ribonucleoprotein complex"/>
    <property type="evidence" value="ECO:0007669"/>
    <property type="project" value="UniProtKB-KW"/>
</dbReference>
<keyword evidence="2" id="KW-1185">Reference proteome</keyword>
<dbReference type="RefSeq" id="XP_029232689.1">
    <property type="nucleotide sequence ID" value="XM_029367229.1"/>
</dbReference>
<gene>
    <name evidence="1" type="ORF">Tco025E_00285</name>
</gene>
<dbReference type="OrthoDB" id="272234at2759"/>
<keyword evidence="1" id="KW-0687">Ribonucleoprotein</keyword>
<evidence type="ECO:0000313" key="1">
    <source>
        <dbReference type="EMBL" id="RNF27483.1"/>
    </source>
</evidence>
<sequence>MEGASVQTIPSVLAAGGYLQHSLVRVELTNGIVLTGRVLQLDAATMNMKLDAVTDTAVCRRRCGEEGGTVEWETDPAALRCTSSVVLRGCHVRYIDFVDEEAGGGGGGRGLQELTAAVRAVRPALV</sequence>
<organism evidence="1 2">
    <name type="scientific">Trypanosoma conorhini</name>
    <dbReference type="NCBI Taxonomy" id="83891"/>
    <lineage>
        <taxon>Eukaryota</taxon>
        <taxon>Discoba</taxon>
        <taxon>Euglenozoa</taxon>
        <taxon>Kinetoplastea</taxon>
        <taxon>Metakinetoplastina</taxon>
        <taxon>Trypanosomatida</taxon>
        <taxon>Trypanosomatidae</taxon>
        <taxon>Trypanosoma</taxon>
    </lineage>
</organism>
<dbReference type="AlphaFoldDB" id="A0A422QBW6"/>
<dbReference type="Gene3D" id="2.30.30.100">
    <property type="match status" value="1"/>
</dbReference>
<evidence type="ECO:0000313" key="2">
    <source>
        <dbReference type="Proteomes" id="UP000284403"/>
    </source>
</evidence>
<dbReference type="EMBL" id="MKKU01000005">
    <property type="protein sequence ID" value="RNF27483.1"/>
    <property type="molecule type" value="Genomic_DNA"/>
</dbReference>
<protein>
    <submittedName>
        <fullName evidence="1">Putative small nuclear ribonucleoprotein</fullName>
    </submittedName>
</protein>
<dbReference type="SUPFAM" id="SSF50182">
    <property type="entry name" value="Sm-like ribonucleoproteins"/>
    <property type="match status" value="1"/>
</dbReference>
<dbReference type="GeneID" id="40313896"/>
<name>A0A422QBW6_9TRYP</name>
<dbReference type="InterPro" id="IPR010920">
    <property type="entry name" value="LSM_dom_sf"/>
</dbReference>
<reference evidence="1 2" key="1">
    <citation type="journal article" date="2018" name="BMC Genomics">
        <title>Genomic comparison of Trypanosoma conorhini and Trypanosoma rangeli to Trypanosoma cruzi strains of high and low virulence.</title>
        <authorList>
            <person name="Bradwell K.R."/>
            <person name="Koparde V.N."/>
            <person name="Matveyev A.V."/>
            <person name="Serrano M.G."/>
            <person name="Alves J.M."/>
            <person name="Parikh H."/>
            <person name="Huang B."/>
            <person name="Lee V."/>
            <person name="Espinosa-Alvarez O."/>
            <person name="Ortiz P.A."/>
            <person name="Costa-Martins A.G."/>
            <person name="Teixeira M.M."/>
            <person name="Buck G.A."/>
        </authorList>
    </citation>
    <scope>NUCLEOTIDE SEQUENCE [LARGE SCALE GENOMIC DNA]</scope>
    <source>
        <strain evidence="1 2">025E</strain>
    </source>
</reference>
<dbReference type="Proteomes" id="UP000284403">
    <property type="component" value="Unassembled WGS sequence"/>
</dbReference>
<proteinExistence type="predicted"/>